<dbReference type="Proteomes" id="UP000002931">
    <property type="component" value="Unassembled WGS sequence"/>
</dbReference>
<dbReference type="AlphaFoldDB" id="A3VH46"/>
<evidence type="ECO:0000256" key="1">
    <source>
        <dbReference type="SAM" id="MobiDB-lite"/>
    </source>
</evidence>
<accession>A3VH46</accession>
<gene>
    <name evidence="2" type="ORF">RB2654_14985</name>
</gene>
<name>A3VH46_9RHOB</name>
<organism evidence="2 3">
    <name type="scientific">Maritimibacter alkaliphilus HTCC2654</name>
    <dbReference type="NCBI Taxonomy" id="314271"/>
    <lineage>
        <taxon>Bacteria</taxon>
        <taxon>Pseudomonadati</taxon>
        <taxon>Pseudomonadota</taxon>
        <taxon>Alphaproteobacteria</taxon>
        <taxon>Rhodobacterales</taxon>
        <taxon>Roseobacteraceae</taxon>
        <taxon>Maritimibacter</taxon>
    </lineage>
</organism>
<sequence>MPSPIPRKTASKSAANPSSVMSEPSALPSSIVIPPICISQSTSRAAKSSTVL</sequence>
<dbReference type="EMBL" id="AAMT01000008">
    <property type="protein sequence ID" value="EAQ12601.1"/>
    <property type="molecule type" value="Genomic_DNA"/>
</dbReference>
<feature type="region of interest" description="Disordered" evidence="1">
    <location>
        <begin position="1"/>
        <end position="27"/>
    </location>
</feature>
<reference evidence="2 3" key="1">
    <citation type="journal article" date="2010" name="J. Bacteriol.">
        <title>Genome sequences of Pelagibaca bermudensis HTCC2601T and Maritimibacter alkaliphilus HTCC2654T, the type strains of two marine Roseobacter genera.</title>
        <authorList>
            <person name="Thrash J.C."/>
            <person name="Cho J.C."/>
            <person name="Ferriera S."/>
            <person name="Johnson J."/>
            <person name="Vergin K.L."/>
            <person name="Giovannoni S.J."/>
        </authorList>
    </citation>
    <scope>NUCLEOTIDE SEQUENCE [LARGE SCALE GENOMIC DNA]</scope>
    <source>
        <strain evidence="2 3">HTCC2654</strain>
    </source>
</reference>
<dbReference type="HOGENOM" id="CLU_3081559_0_0_5"/>
<keyword evidence="3" id="KW-1185">Reference proteome</keyword>
<feature type="compositionally biased region" description="Polar residues" evidence="1">
    <location>
        <begin position="11"/>
        <end position="22"/>
    </location>
</feature>
<evidence type="ECO:0000313" key="3">
    <source>
        <dbReference type="Proteomes" id="UP000002931"/>
    </source>
</evidence>
<proteinExistence type="predicted"/>
<protein>
    <submittedName>
        <fullName evidence="2">Uncharacterized protein</fullName>
    </submittedName>
</protein>
<evidence type="ECO:0000313" key="2">
    <source>
        <dbReference type="EMBL" id="EAQ12601.1"/>
    </source>
</evidence>
<comment type="caution">
    <text evidence="2">The sequence shown here is derived from an EMBL/GenBank/DDBJ whole genome shotgun (WGS) entry which is preliminary data.</text>
</comment>